<proteinExistence type="predicted"/>
<dbReference type="InterPro" id="IPR014756">
    <property type="entry name" value="Ig_E-set"/>
</dbReference>
<evidence type="ECO:0000313" key="3">
    <source>
        <dbReference type="EMBL" id="AIE83952.1"/>
    </source>
</evidence>
<dbReference type="Gene3D" id="2.60.40.10">
    <property type="entry name" value="Immunoglobulins"/>
    <property type="match status" value="1"/>
</dbReference>
<dbReference type="HOGENOM" id="CLU_009589_0_0_0"/>
<dbReference type="Gene3D" id="1.50.10.100">
    <property type="entry name" value="Chondroitin AC/alginate lyase"/>
    <property type="match status" value="1"/>
</dbReference>
<dbReference type="eggNOG" id="ENOG5033T9D">
    <property type="taxonomic scope" value="Bacteria"/>
</dbReference>
<feature type="compositionally biased region" description="Low complexity" evidence="1">
    <location>
        <begin position="123"/>
        <end position="136"/>
    </location>
</feature>
<dbReference type="SUPFAM" id="SSF81296">
    <property type="entry name" value="E set domains"/>
    <property type="match status" value="1"/>
</dbReference>
<name>A0A068NKI3_FIMGI</name>
<keyword evidence="2" id="KW-0732">Signal</keyword>
<evidence type="ECO:0000256" key="2">
    <source>
        <dbReference type="SAM" id="SignalP"/>
    </source>
</evidence>
<feature type="chain" id="PRO_5001651701" description="IPT/TIG domain-containing protein" evidence="2">
    <location>
        <begin position="19"/>
        <end position="921"/>
    </location>
</feature>
<dbReference type="KEGG" id="fgi:OP10G_0584"/>
<dbReference type="InterPro" id="IPR008929">
    <property type="entry name" value="Chondroitin_lyas"/>
</dbReference>
<dbReference type="Proteomes" id="UP000027982">
    <property type="component" value="Chromosome"/>
</dbReference>
<dbReference type="CDD" id="cd00102">
    <property type="entry name" value="IPT"/>
    <property type="match status" value="1"/>
</dbReference>
<protein>
    <recommendedName>
        <fullName evidence="5">IPT/TIG domain-containing protein</fullName>
    </recommendedName>
</protein>
<dbReference type="EMBL" id="CP007139">
    <property type="protein sequence ID" value="AIE83952.1"/>
    <property type="molecule type" value="Genomic_DNA"/>
</dbReference>
<evidence type="ECO:0000313" key="4">
    <source>
        <dbReference type="Proteomes" id="UP000027982"/>
    </source>
</evidence>
<reference evidence="3 4" key="1">
    <citation type="journal article" date="2014" name="PLoS ONE">
        <title>The first complete genome sequence of the class fimbriimonadia in the phylum armatimonadetes.</title>
        <authorList>
            <person name="Hu Z.Y."/>
            <person name="Wang Y.Z."/>
            <person name="Im W.T."/>
            <person name="Wang S.Y."/>
            <person name="Zhao G.P."/>
            <person name="Zheng H.J."/>
            <person name="Quan Z.X."/>
        </authorList>
    </citation>
    <scope>NUCLEOTIDE SEQUENCE [LARGE SCALE GENOMIC DNA]</scope>
    <source>
        <strain evidence="3">Gsoil 348</strain>
    </source>
</reference>
<dbReference type="Gene3D" id="2.70.98.70">
    <property type="match status" value="1"/>
</dbReference>
<sequence>MKLGLAGATLLAIAVAHADDGPPVVTSYTPHSGPVGTQVTFTGSQLGQIKEVDFANGVPAQLVSNFGTTLTVKVPSGAVTGQIKLIPKLNPVYPVSPDFTVTSDGGTGGGTTGGGTTGGTTGTTGTSGSTTGTTTGTSGGTTTGGFISPPHIPPPAGSMTGHPRLFIKASQLPTFQSWANAGNPIFTALQAAANNAKAMMNQNKIPQLDDGNALGNSVICPTEGYAEIFALMSLVDPNVQLRADWAKRAHDLVMFIFNKCKNGPGLITDPFTSPQFAAYNRSRWYGEGFPLVVDWCYQTFTPAEKQIVRKVFLQWVQDNLNGYNHPNPLGMTYNPTLLASKGALRWAGNNYYDNHARQIGMMAMAMDLADDVPAAAGDPPAGTLRDFIGNVTGAWLYQLEKLEQTDTNGGTSPEGIGYGESDTSGIAMLLLAMNTAGTDNVGTYGSPAGLASTPWWNQQVLDSYITSMSPKQVVLANWIGPTYQAADFGDNADYWTVNYIRTFGPLALIARNKGDNTLYNKIRWMITEYEPGHGTTRLNQISSCMQNYGPMIAVMYFLLMDPAAPAPTDPRNTVPTDFFSPGLNRIVSRTDWGPNASWFTFKSSWITTDHNPQDANKFELYRKGEWLTKGRQGYGFNVNSPGLQNGIAIQNTGSTTNWYLVIQLAIGSMFSYINGGDPVVVSSIQPSYIAAQSDATKLYSCPSIGATDVQHESRSLIYLKPDVVVAYDRVVSKSANKWKRWYLNTQNLATVNGNLSTAVTPNGQRMYVRTLLPLGGVITPQSVPKSANGPDANETANWEPMTCRIQVEDPTNPKNIRFLHVVQGADANMAPLASTLVQSSAGDAFDGTTFGTYALMFKNDITTAFNSVTFTVPATVTTFFVGDLKPNTGYTVTKTVTANGTTVTIVPGAGNVSDSAGVLKF</sequence>
<feature type="signal peptide" evidence="2">
    <location>
        <begin position="1"/>
        <end position="18"/>
    </location>
</feature>
<feature type="region of interest" description="Disordered" evidence="1">
    <location>
        <begin position="100"/>
        <end position="142"/>
    </location>
</feature>
<dbReference type="InterPro" id="IPR013783">
    <property type="entry name" value="Ig-like_fold"/>
</dbReference>
<organism evidence="3 4">
    <name type="scientific">Fimbriimonas ginsengisoli Gsoil 348</name>
    <dbReference type="NCBI Taxonomy" id="661478"/>
    <lineage>
        <taxon>Bacteria</taxon>
        <taxon>Bacillati</taxon>
        <taxon>Armatimonadota</taxon>
        <taxon>Fimbriimonadia</taxon>
        <taxon>Fimbriimonadales</taxon>
        <taxon>Fimbriimonadaceae</taxon>
        <taxon>Fimbriimonas</taxon>
    </lineage>
</organism>
<accession>A0A068NKI3</accession>
<dbReference type="AlphaFoldDB" id="A0A068NKI3"/>
<feature type="compositionally biased region" description="Gly residues" evidence="1">
    <location>
        <begin position="105"/>
        <end position="122"/>
    </location>
</feature>
<evidence type="ECO:0000256" key="1">
    <source>
        <dbReference type="SAM" id="MobiDB-lite"/>
    </source>
</evidence>
<gene>
    <name evidence="3" type="ORF">OP10G_0584</name>
</gene>
<dbReference type="STRING" id="661478.OP10G_0584"/>
<evidence type="ECO:0008006" key="5">
    <source>
        <dbReference type="Google" id="ProtNLM"/>
    </source>
</evidence>
<keyword evidence="4" id="KW-1185">Reference proteome</keyword>